<dbReference type="AlphaFoldDB" id="A0A8H1L9Z8"/>
<dbReference type="RefSeq" id="WP_031030224.1">
    <property type="nucleotide sequence ID" value="NZ_BBQG01000028.1"/>
</dbReference>
<dbReference type="GeneID" id="75180839"/>
<protein>
    <submittedName>
        <fullName evidence="1">Uncharacterized protein</fullName>
    </submittedName>
</protein>
<comment type="caution">
    <text evidence="1">The sequence shown here is derived from an EMBL/GenBank/DDBJ whole genome shotgun (WGS) entry which is preliminary data.</text>
</comment>
<evidence type="ECO:0000313" key="2">
    <source>
        <dbReference type="Proteomes" id="UP000298111"/>
    </source>
</evidence>
<organism evidence="1 2">
    <name type="scientific">Streptomyces albus</name>
    <dbReference type="NCBI Taxonomy" id="1888"/>
    <lineage>
        <taxon>Bacteria</taxon>
        <taxon>Bacillati</taxon>
        <taxon>Actinomycetota</taxon>
        <taxon>Actinomycetes</taxon>
        <taxon>Kitasatosporales</taxon>
        <taxon>Streptomycetaceae</taxon>
        <taxon>Streptomyces</taxon>
    </lineage>
</organism>
<accession>A0A8H1L9Z8</accession>
<reference evidence="1 2" key="1">
    <citation type="submission" date="2018-10" db="EMBL/GenBank/DDBJ databases">
        <title>Isolation of pseudouridimycin from Streptomyces albus DSM 40763.</title>
        <authorList>
            <person name="Rosenqvist P."/>
            <person name="Metsae-Ketelae M."/>
            <person name="Virta P."/>
        </authorList>
    </citation>
    <scope>NUCLEOTIDE SEQUENCE [LARGE SCALE GENOMIC DNA]</scope>
    <source>
        <strain evidence="1 2">DSM 40763</strain>
    </source>
</reference>
<gene>
    <name evidence="1" type="ORF">D8771_21505</name>
</gene>
<evidence type="ECO:0000313" key="1">
    <source>
        <dbReference type="EMBL" id="TGG80393.1"/>
    </source>
</evidence>
<sequence>MSGYHNNYQADPVGLRETIQQLDGLAGVPTKMRTDFERTVQATSGWNGVDDDFHDKTEDQDKQQIESCRAVIDSLGELLTGLQSAVRQSLGSIEDVQKTVQDEIHNAQANVGNYDDSGDHGKR</sequence>
<dbReference type="Proteomes" id="UP000298111">
    <property type="component" value="Unassembled WGS sequence"/>
</dbReference>
<name>A0A8H1L9Z8_9ACTN</name>
<proteinExistence type="predicted"/>
<dbReference type="EMBL" id="RCIY01000069">
    <property type="protein sequence ID" value="TGG80393.1"/>
    <property type="molecule type" value="Genomic_DNA"/>
</dbReference>